<organism evidence="2 3">
    <name type="scientific">Zymomonas mobilis subsp. mobilis (strain ATCC 31821 / ZM4 / CP4)</name>
    <dbReference type="NCBI Taxonomy" id="264203"/>
    <lineage>
        <taxon>Bacteria</taxon>
        <taxon>Pseudomonadati</taxon>
        <taxon>Pseudomonadota</taxon>
        <taxon>Alphaproteobacteria</taxon>
        <taxon>Sphingomonadales</taxon>
        <taxon>Zymomonadaceae</taxon>
        <taxon>Zymomonas</taxon>
    </lineage>
</organism>
<dbReference type="HOGENOM" id="CLU_933684_0_0_5"/>
<evidence type="ECO:0000313" key="3">
    <source>
        <dbReference type="Proteomes" id="UP000001173"/>
    </source>
</evidence>
<feature type="transmembrane region" description="Helical" evidence="1">
    <location>
        <begin position="234"/>
        <end position="253"/>
    </location>
</feature>
<feature type="transmembrane region" description="Helical" evidence="1">
    <location>
        <begin position="63"/>
        <end position="81"/>
    </location>
</feature>
<evidence type="ECO:0000256" key="1">
    <source>
        <dbReference type="SAM" id="Phobius"/>
    </source>
</evidence>
<feature type="transmembrane region" description="Helical" evidence="1">
    <location>
        <begin position="175"/>
        <end position="197"/>
    </location>
</feature>
<keyword evidence="1" id="KW-0472">Membrane</keyword>
<dbReference type="KEGG" id="zmo:ZMO1134"/>
<protein>
    <recommendedName>
        <fullName evidence="4">EamA-like transporter family protein</fullName>
    </recommendedName>
</protein>
<proteinExistence type="predicted"/>
<dbReference type="STRING" id="264203.ZMO1134"/>
<keyword evidence="3" id="KW-1185">Reference proteome</keyword>
<name>Q5NNF2_ZYMMO</name>
<reference evidence="2 3" key="1">
    <citation type="journal article" date="2005" name="Nat. Biotechnol.">
        <title>The genome sequence of the ethanologenic bacterium Zymomonas mobilis ZM4.</title>
        <authorList>
            <person name="Seo J.S."/>
            <person name="Chong H."/>
            <person name="Park H.S."/>
            <person name="Yoon K.O."/>
            <person name="Jung C."/>
            <person name="Kim J.J."/>
            <person name="Hong J.H."/>
            <person name="Kim H."/>
            <person name="Kim J.H."/>
            <person name="Kil J.I."/>
            <person name="Park C.J."/>
            <person name="Oh H.M."/>
            <person name="Lee J.S."/>
            <person name="Jin S.J."/>
            <person name="Um H.W."/>
            <person name="Lee H.J."/>
            <person name="Oh S.J."/>
            <person name="Kim J.Y."/>
            <person name="Kang H.L."/>
            <person name="Lee S.Y."/>
            <person name="Lee K.J."/>
            <person name="Kang H.S."/>
        </authorList>
    </citation>
    <scope>NUCLEOTIDE SEQUENCE [LARGE SCALE GENOMIC DNA]</scope>
    <source>
        <strain evidence="3">ATCC 31821 / ZM4 / CP4</strain>
    </source>
</reference>
<keyword evidence="1" id="KW-1133">Transmembrane helix</keyword>
<accession>Q5NNF2</accession>
<feature type="transmembrane region" description="Helical" evidence="1">
    <location>
        <begin position="31"/>
        <end position="51"/>
    </location>
</feature>
<feature type="transmembrane region" description="Helical" evidence="1">
    <location>
        <begin position="147"/>
        <end position="168"/>
    </location>
</feature>
<reference evidence="2 3" key="2">
    <citation type="journal article" date="2009" name="Nat. Biotechnol.">
        <title>Improved genome annotation for Zymomonas mobilis.</title>
        <authorList>
            <person name="Yang S."/>
            <person name="Pappas K.M."/>
            <person name="Hauser L.J."/>
            <person name="Land M.L."/>
            <person name="Chen G.L."/>
            <person name="Hurst G.B."/>
            <person name="Pan C."/>
            <person name="Kouvelis V.N."/>
            <person name="Typas M.A."/>
            <person name="Pelletier D.A."/>
            <person name="Klingeman D.M."/>
            <person name="Chang Y.J."/>
            <person name="Samatova N.F."/>
            <person name="Brown S.D."/>
        </authorList>
    </citation>
    <scope>NUCLEOTIDE SEQUENCE [LARGE SCALE GENOMIC DNA]</scope>
    <source>
        <strain evidence="3">ATCC 31821 / ZM4 / CP4</strain>
    </source>
</reference>
<dbReference type="Proteomes" id="UP000001173">
    <property type="component" value="Chromosome"/>
</dbReference>
<evidence type="ECO:0008006" key="4">
    <source>
        <dbReference type="Google" id="ProtNLM"/>
    </source>
</evidence>
<keyword evidence="1" id="KW-0812">Transmembrane</keyword>
<feature type="transmembrane region" description="Helical" evidence="1">
    <location>
        <begin position="209"/>
        <end position="227"/>
    </location>
</feature>
<feature type="transmembrane region" description="Helical" evidence="1">
    <location>
        <begin position="265"/>
        <end position="283"/>
    </location>
</feature>
<feature type="transmembrane region" description="Helical" evidence="1">
    <location>
        <begin position="118"/>
        <end position="135"/>
    </location>
</feature>
<evidence type="ECO:0000313" key="2">
    <source>
        <dbReference type="EMBL" id="AAV89758.1"/>
    </source>
</evidence>
<gene>
    <name evidence="2" type="ordered locus">ZMO1134</name>
</gene>
<feature type="transmembrane region" description="Helical" evidence="1">
    <location>
        <begin position="87"/>
        <end position="106"/>
    </location>
</feature>
<dbReference type="EMBL" id="AE008692">
    <property type="protein sequence ID" value="AAV89758.1"/>
    <property type="molecule type" value="Genomic_DNA"/>
</dbReference>
<dbReference type="AlphaFoldDB" id="Q5NNF2"/>
<sequence length="298" mass="32497">MNQLAYFGIAFLAMLLNTALSLVLGQAFYHTAFASVMAIGYGLATCFLIIVQGHPPAISAKKWLWAIAIASLQSASFYLEMAGLLKIGAQQTATIMALMVVMALLLQDRKKIFSRSGAMALISASFAFGALAILAHPSWPKSWNNGYLFAFMAAFAFAAFFFGNHYVLKKRIIDPVSLAVIGLLTQTVWITPAALFLTRPLPLDFHSGIFLGLIVLAILMAAAQLCLNKAQQAMSAFPMALIFSIEPFASRFFLWMKGHPFPPSFAWAAGLLVVALFLGQPWVMKGRKPALFPLIPKK</sequence>